<name>A0ABT8KTY2_9BACT</name>
<protein>
    <submittedName>
        <fullName evidence="2">DUF192 domain-containing protein</fullName>
    </submittedName>
</protein>
<gene>
    <name evidence="2" type="ORF">QQ008_16990</name>
</gene>
<evidence type="ECO:0000313" key="3">
    <source>
        <dbReference type="Proteomes" id="UP001172082"/>
    </source>
</evidence>
<evidence type="ECO:0000313" key="2">
    <source>
        <dbReference type="EMBL" id="MDN5203088.1"/>
    </source>
</evidence>
<comment type="caution">
    <text evidence="2">The sequence shown here is derived from an EMBL/GenBank/DDBJ whole genome shotgun (WGS) entry which is preliminary data.</text>
</comment>
<feature type="transmembrane region" description="Helical" evidence="1">
    <location>
        <begin position="27"/>
        <end position="45"/>
    </location>
</feature>
<keyword evidence="1" id="KW-0812">Transmembrane</keyword>
<reference evidence="2" key="1">
    <citation type="submission" date="2023-06" db="EMBL/GenBank/DDBJ databases">
        <title>Genomic of Parafulvivirga corallium.</title>
        <authorList>
            <person name="Wang G."/>
        </authorList>
    </citation>
    <scope>NUCLEOTIDE SEQUENCE</scope>
    <source>
        <strain evidence="2">BMA10</strain>
    </source>
</reference>
<dbReference type="InterPro" id="IPR038695">
    <property type="entry name" value="Saro_0823-like_sf"/>
</dbReference>
<dbReference type="RefSeq" id="WP_346753110.1">
    <property type="nucleotide sequence ID" value="NZ_JAUJEA010000006.1"/>
</dbReference>
<dbReference type="Pfam" id="PF02643">
    <property type="entry name" value="DUF192"/>
    <property type="match status" value="1"/>
</dbReference>
<dbReference type="PANTHER" id="PTHR37953">
    <property type="entry name" value="UPF0127 PROTEIN MJ1496"/>
    <property type="match status" value="1"/>
</dbReference>
<sequence>MMKKKTKAKVSEQSKSQQPIPKNNRRWFILISLVVVLLISLKFIFDENKTEEKISIKTKANEPQFVKEGELSFVKGGSDSTITKINIEVADNNADRAQGLMNRSSMEEIQGMLFIFEEEAERSFWMKNTLIPLDILYVNAQKEIVTIYKHTIPYSENSIPSFKEAKYVVEVVAGFCDKYNVKEGDIIKFELGNI</sequence>
<dbReference type="Proteomes" id="UP001172082">
    <property type="component" value="Unassembled WGS sequence"/>
</dbReference>
<evidence type="ECO:0000256" key="1">
    <source>
        <dbReference type="SAM" id="Phobius"/>
    </source>
</evidence>
<keyword evidence="3" id="KW-1185">Reference proteome</keyword>
<dbReference type="PANTHER" id="PTHR37953:SF1">
    <property type="entry name" value="UPF0127 PROTEIN MJ1496"/>
    <property type="match status" value="1"/>
</dbReference>
<keyword evidence="1" id="KW-0472">Membrane</keyword>
<keyword evidence="1" id="KW-1133">Transmembrane helix</keyword>
<proteinExistence type="predicted"/>
<dbReference type="Gene3D" id="2.60.120.1140">
    <property type="entry name" value="Protein of unknown function DUF192"/>
    <property type="match status" value="1"/>
</dbReference>
<organism evidence="2 3">
    <name type="scientific">Splendidivirga corallicola</name>
    <dbReference type="NCBI Taxonomy" id="3051826"/>
    <lineage>
        <taxon>Bacteria</taxon>
        <taxon>Pseudomonadati</taxon>
        <taxon>Bacteroidota</taxon>
        <taxon>Cytophagia</taxon>
        <taxon>Cytophagales</taxon>
        <taxon>Splendidivirgaceae</taxon>
        <taxon>Splendidivirga</taxon>
    </lineage>
</organism>
<dbReference type="InterPro" id="IPR003795">
    <property type="entry name" value="DUF192"/>
</dbReference>
<dbReference type="EMBL" id="JAUJEA010000006">
    <property type="protein sequence ID" value="MDN5203088.1"/>
    <property type="molecule type" value="Genomic_DNA"/>
</dbReference>
<accession>A0ABT8KTY2</accession>